<reference evidence="2" key="1">
    <citation type="submission" date="2022-11" db="UniProtKB">
        <authorList>
            <consortium name="WormBaseParasite"/>
        </authorList>
    </citation>
    <scope>IDENTIFICATION</scope>
</reference>
<evidence type="ECO:0000313" key="2">
    <source>
        <dbReference type="WBParaSite" id="jg11753"/>
    </source>
</evidence>
<dbReference type="AlphaFoldDB" id="A0A915CR46"/>
<evidence type="ECO:0000313" key="1">
    <source>
        <dbReference type="Proteomes" id="UP000887574"/>
    </source>
</evidence>
<sequence length="95" mass="10147">MKQGVSENVIGGQLGDSGSGVAENGEIAEVPFCLASDNVERGLSLEGVTTGSSVSLSLATCRGRLWCLPPPLRLPERFSSELVHIWNGEEQMNKF</sequence>
<protein>
    <submittedName>
        <fullName evidence="2">Uncharacterized protein</fullName>
    </submittedName>
</protein>
<accession>A0A915CR46</accession>
<dbReference type="WBParaSite" id="jg11753">
    <property type="protein sequence ID" value="jg11753"/>
    <property type="gene ID" value="jg11753"/>
</dbReference>
<proteinExistence type="predicted"/>
<dbReference type="Proteomes" id="UP000887574">
    <property type="component" value="Unplaced"/>
</dbReference>
<keyword evidence="1" id="KW-1185">Reference proteome</keyword>
<name>A0A915CR46_9BILA</name>
<organism evidence="1 2">
    <name type="scientific">Ditylenchus dipsaci</name>
    <dbReference type="NCBI Taxonomy" id="166011"/>
    <lineage>
        <taxon>Eukaryota</taxon>
        <taxon>Metazoa</taxon>
        <taxon>Ecdysozoa</taxon>
        <taxon>Nematoda</taxon>
        <taxon>Chromadorea</taxon>
        <taxon>Rhabditida</taxon>
        <taxon>Tylenchina</taxon>
        <taxon>Tylenchomorpha</taxon>
        <taxon>Sphaerularioidea</taxon>
        <taxon>Anguinidae</taxon>
        <taxon>Anguininae</taxon>
        <taxon>Ditylenchus</taxon>
    </lineage>
</organism>